<feature type="transmembrane region" description="Helical" evidence="1">
    <location>
        <begin position="73"/>
        <end position="92"/>
    </location>
</feature>
<name>A0ABV6FCU4_9BURK</name>
<dbReference type="EMBL" id="JBHLWP010000006">
    <property type="protein sequence ID" value="MFC0251348.1"/>
    <property type="molecule type" value="Genomic_DNA"/>
</dbReference>
<gene>
    <name evidence="2" type="ORF">ACFFJK_05545</name>
</gene>
<sequence>MKTLIRFADYAGIAASALCLLHCLAMPLLLVAFPLLGLKGDHHAWHDALLLAITAPVLLALVPGYIRHRDPVALSLGLTGLGAFLVAVFVIGPQWGEMAETVSAVASSVLLMAAHWRNHRYCKECRT</sequence>
<keyword evidence="3" id="KW-1185">Reference proteome</keyword>
<keyword evidence="1" id="KW-1133">Transmembrane helix</keyword>
<reference evidence="2 3" key="1">
    <citation type="submission" date="2024-09" db="EMBL/GenBank/DDBJ databases">
        <authorList>
            <person name="Sun Q."/>
            <person name="Mori K."/>
        </authorList>
    </citation>
    <scope>NUCLEOTIDE SEQUENCE [LARGE SCALE GENOMIC DNA]</scope>
    <source>
        <strain evidence="2 3">CCM 7792</strain>
    </source>
</reference>
<feature type="transmembrane region" description="Helical" evidence="1">
    <location>
        <begin position="48"/>
        <end position="66"/>
    </location>
</feature>
<feature type="transmembrane region" description="Helical" evidence="1">
    <location>
        <begin position="12"/>
        <end position="36"/>
    </location>
</feature>
<evidence type="ECO:0000313" key="2">
    <source>
        <dbReference type="EMBL" id="MFC0251348.1"/>
    </source>
</evidence>
<dbReference type="Proteomes" id="UP001589773">
    <property type="component" value="Unassembled WGS sequence"/>
</dbReference>
<dbReference type="RefSeq" id="WP_379678160.1">
    <property type="nucleotide sequence ID" value="NZ_JBHLWP010000006.1"/>
</dbReference>
<proteinExistence type="predicted"/>
<protein>
    <submittedName>
        <fullName evidence="2">MerC domain-containing protein</fullName>
    </submittedName>
</protein>
<dbReference type="InterPro" id="IPR004891">
    <property type="entry name" value="Mercury-R_MerC"/>
</dbReference>
<dbReference type="Pfam" id="PF03203">
    <property type="entry name" value="MerC"/>
    <property type="match status" value="1"/>
</dbReference>
<organism evidence="2 3">
    <name type="scientific">Massilia consociata</name>
    <dbReference type="NCBI Taxonomy" id="760117"/>
    <lineage>
        <taxon>Bacteria</taxon>
        <taxon>Pseudomonadati</taxon>
        <taxon>Pseudomonadota</taxon>
        <taxon>Betaproteobacteria</taxon>
        <taxon>Burkholderiales</taxon>
        <taxon>Oxalobacteraceae</taxon>
        <taxon>Telluria group</taxon>
        <taxon>Massilia</taxon>
    </lineage>
</organism>
<evidence type="ECO:0000256" key="1">
    <source>
        <dbReference type="SAM" id="Phobius"/>
    </source>
</evidence>
<comment type="caution">
    <text evidence="2">The sequence shown here is derived from an EMBL/GenBank/DDBJ whole genome shotgun (WGS) entry which is preliminary data.</text>
</comment>
<accession>A0ABV6FCU4</accession>
<evidence type="ECO:0000313" key="3">
    <source>
        <dbReference type="Proteomes" id="UP001589773"/>
    </source>
</evidence>
<keyword evidence="1" id="KW-0812">Transmembrane</keyword>
<keyword evidence="1" id="KW-0472">Membrane</keyword>